<reference evidence="11" key="1">
    <citation type="submission" date="2012-12" db="EMBL/GenBank/DDBJ databases">
        <authorList>
            <person name="Hellsten U."/>
            <person name="Grimwood J."/>
            <person name="Chapman J.A."/>
            <person name="Shapiro H."/>
            <person name="Aerts A."/>
            <person name="Otillar R.P."/>
            <person name="Terry A.Y."/>
            <person name="Boore J.L."/>
            <person name="Simakov O."/>
            <person name="Marletaz F."/>
            <person name="Cho S.-J."/>
            <person name="Edsinger-Gonzales E."/>
            <person name="Havlak P."/>
            <person name="Kuo D.-H."/>
            <person name="Larsson T."/>
            <person name="Lv J."/>
            <person name="Arendt D."/>
            <person name="Savage R."/>
            <person name="Osoegawa K."/>
            <person name="de Jong P."/>
            <person name="Lindberg D.R."/>
            <person name="Seaver E.C."/>
            <person name="Weisblat D.A."/>
            <person name="Putnam N.H."/>
            <person name="Grigoriev I.V."/>
            <person name="Rokhsar D.S."/>
        </authorList>
    </citation>
    <scope>NUCLEOTIDE SEQUENCE</scope>
    <source>
        <strain evidence="11">I ESC-2004</strain>
    </source>
</reference>
<dbReference type="PANTHER" id="PTHR31488">
    <property type="entry name" value="DPY-19-LIKE 1, LIKE (H. SAPIENS)"/>
    <property type="match status" value="1"/>
</dbReference>
<keyword evidence="11" id="KW-1185">Reference proteome</keyword>
<dbReference type="OrthoDB" id="6019623at2759"/>
<dbReference type="GO" id="GO:0005637">
    <property type="term" value="C:nuclear inner membrane"/>
    <property type="evidence" value="ECO:0007669"/>
    <property type="project" value="TreeGrafter"/>
</dbReference>
<dbReference type="CDD" id="cd20177">
    <property type="entry name" value="Dpy19"/>
    <property type="match status" value="1"/>
</dbReference>
<proteinExistence type="inferred from homology"/>
<dbReference type="OMA" id="HPHYENK"/>
<evidence type="ECO:0000256" key="5">
    <source>
        <dbReference type="ARBA" id="ARBA00022692"/>
    </source>
</evidence>
<feature type="transmembrane region" description="Helical" evidence="8">
    <location>
        <begin position="462"/>
        <end position="481"/>
    </location>
</feature>
<evidence type="ECO:0008006" key="12">
    <source>
        <dbReference type="Google" id="ProtNLM"/>
    </source>
</evidence>
<feature type="transmembrane region" description="Helical" evidence="8">
    <location>
        <begin position="100"/>
        <end position="123"/>
    </location>
</feature>
<organism evidence="9">
    <name type="scientific">Capitella teleta</name>
    <name type="common">Polychaete worm</name>
    <dbReference type="NCBI Taxonomy" id="283909"/>
    <lineage>
        <taxon>Eukaryota</taxon>
        <taxon>Metazoa</taxon>
        <taxon>Spiralia</taxon>
        <taxon>Lophotrochozoa</taxon>
        <taxon>Annelida</taxon>
        <taxon>Polychaeta</taxon>
        <taxon>Sedentaria</taxon>
        <taxon>Scolecida</taxon>
        <taxon>Capitellidae</taxon>
        <taxon>Capitella</taxon>
    </lineage>
</organism>
<keyword evidence="6 8" id="KW-1133">Transmembrane helix</keyword>
<dbReference type="FunCoup" id="R7UTY7">
    <property type="interactions" value="805"/>
</dbReference>
<sequence length="661" mass="75387">MFKYSEYVKTLHENHLWFTNIKEVEREISFRTESGLYYSYYKQLVNAPTFSEGMFSLTHDNLTEHNNVVNIVHRMNVYQEVVLAFLYRNLPFVQVSAEPIFFYIGSIFALQGLLVGSLFSLTWQLSGSWLAGFTAVAFYIFNKEDATRVSYVVPLRESFALPFLWLQLAILTAYLKKEGSKKLQIVCLVGLSLSTLCFAATWQFSQFILLLQALTLFALQTLGVIPKEKVLVIMVINYSISVSCCLAIVWWLQFFQPMLLTSPVLSFIPAALLVINFKVSFGANRLTRSISQGIIALFLTCIINSVVKFLSQHEADTHIFNFVKAKFGLSNSIRDLDVQLYLCNGAFAFLSWDVFERLTASWLLPLYFIAQFFFIAEFLLVFIQHGKQRKRLDGGSKSLEETLQPEMVYHTIQPLSFAVMALVVLRMKYLWTPYMAVLASAGLCYQPIYSTVLKKLKVSSPMIVQLSRHMTLFILLGLVFWRSLPKAMNEMKDLREFYDPDTVDLMKWIQSNTPPEAAFTGSMQLMAAVKLSTGRPITNHPHFEDKSLRIRTAQLYQMYGRFPPAAVHAILNHYGASYVILEDTICLAPNRGDGCRLTDLVDVSNGMMPAGESSVKWPADLAISATPRFCDVIRLNTPDFARFFKLVHSSRTFRVYKLLPL</sequence>
<keyword evidence="3" id="KW-0328">Glycosyltransferase</keyword>
<evidence type="ECO:0000256" key="4">
    <source>
        <dbReference type="ARBA" id="ARBA00022679"/>
    </source>
</evidence>
<protein>
    <recommendedName>
        <fullName evidence="12">C-mannosyltransferase DPY19L3</fullName>
    </recommendedName>
</protein>
<dbReference type="InterPro" id="IPR018732">
    <property type="entry name" value="Dpy-19/Dpy-19-like"/>
</dbReference>
<evidence type="ECO:0000256" key="2">
    <source>
        <dbReference type="ARBA" id="ARBA00008744"/>
    </source>
</evidence>
<dbReference type="EMBL" id="AMQN01006317">
    <property type="status" value="NOT_ANNOTATED_CDS"/>
    <property type="molecule type" value="Genomic_DNA"/>
</dbReference>
<comment type="subcellular location">
    <subcellularLocation>
        <location evidence="1">Membrane</location>
        <topology evidence="1">Multi-pass membrane protein</topology>
    </subcellularLocation>
</comment>
<dbReference type="AlphaFoldDB" id="R7UTY7"/>
<evidence type="ECO:0000256" key="6">
    <source>
        <dbReference type="ARBA" id="ARBA00022989"/>
    </source>
</evidence>
<keyword evidence="7 8" id="KW-0472">Membrane</keyword>
<dbReference type="InterPro" id="IPR047462">
    <property type="entry name" value="Dpy19"/>
</dbReference>
<evidence type="ECO:0000256" key="7">
    <source>
        <dbReference type="ARBA" id="ARBA00023136"/>
    </source>
</evidence>
<evidence type="ECO:0000313" key="10">
    <source>
        <dbReference type="EnsemblMetazoa" id="CapteP119091"/>
    </source>
</evidence>
<feature type="transmembrane region" description="Helical" evidence="8">
    <location>
        <begin position="362"/>
        <end position="383"/>
    </location>
</feature>
<feature type="transmembrane region" description="Helical" evidence="8">
    <location>
        <begin position="289"/>
        <end position="307"/>
    </location>
</feature>
<keyword evidence="4" id="KW-0808">Transferase</keyword>
<dbReference type="EnsemblMetazoa" id="CapteT119091">
    <property type="protein sequence ID" value="CapteP119091"/>
    <property type="gene ID" value="CapteG119091"/>
</dbReference>
<feature type="transmembrane region" description="Helical" evidence="8">
    <location>
        <begin position="432"/>
        <end position="450"/>
    </location>
</feature>
<gene>
    <name evidence="9" type="ORF">CAPTEDRAFT_119091</name>
</gene>
<dbReference type="EMBL" id="KB298084">
    <property type="protein sequence ID" value="ELU09630.1"/>
    <property type="molecule type" value="Genomic_DNA"/>
</dbReference>
<reference evidence="10" key="3">
    <citation type="submission" date="2015-06" db="UniProtKB">
        <authorList>
            <consortium name="EnsemblMetazoa"/>
        </authorList>
    </citation>
    <scope>IDENTIFICATION</scope>
</reference>
<evidence type="ECO:0000256" key="8">
    <source>
        <dbReference type="SAM" id="Phobius"/>
    </source>
</evidence>
<reference evidence="9 11" key="2">
    <citation type="journal article" date="2013" name="Nature">
        <title>Insights into bilaterian evolution from three spiralian genomes.</title>
        <authorList>
            <person name="Simakov O."/>
            <person name="Marletaz F."/>
            <person name="Cho S.J."/>
            <person name="Edsinger-Gonzales E."/>
            <person name="Havlak P."/>
            <person name="Hellsten U."/>
            <person name="Kuo D.H."/>
            <person name="Larsson T."/>
            <person name="Lv J."/>
            <person name="Arendt D."/>
            <person name="Savage R."/>
            <person name="Osoegawa K."/>
            <person name="de Jong P."/>
            <person name="Grimwood J."/>
            <person name="Chapman J.A."/>
            <person name="Shapiro H."/>
            <person name="Aerts A."/>
            <person name="Otillar R.P."/>
            <person name="Terry A.Y."/>
            <person name="Boore J.L."/>
            <person name="Grigoriev I.V."/>
            <person name="Lindberg D.R."/>
            <person name="Seaver E.C."/>
            <person name="Weisblat D.A."/>
            <person name="Putnam N.H."/>
            <person name="Rokhsar D.S."/>
        </authorList>
    </citation>
    <scope>NUCLEOTIDE SEQUENCE</scope>
    <source>
        <strain evidence="9 11">I ESC-2004</strain>
    </source>
</reference>
<dbReference type="Pfam" id="PF10034">
    <property type="entry name" value="Dpy19"/>
    <property type="match status" value="1"/>
</dbReference>
<evidence type="ECO:0000313" key="9">
    <source>
        <dbReference type="EMBL" id="ELU09630.1"/>
    </source>
</evidence>
<feature type="transmembrane region" description="Helical" evidence="8">
    <location>
        <begin position="258"/>
        <end position="277"/>
    </location>
</feature>
<dbReference type="HOGENOM" id="CLU_014404_1_0_1"/>
<accession>R7UTY7</accession>
<evidence type="ECO:0000313" key="11">
    <source>
        <dbReference type="Proteomes" id="UP000014760"/>
    </source>
</evidence>
<keyword evidence="5 8" id="KW-0812">Transmembrane</keyword>
<feature type="transmembrane region" description="Helical" evidence="8">
    <location>
        <begin position="207"/>
        <end position="225"/>
    </location>
</feature>
<comment type="similarity">
    <text evidence="2">Belongs to the dpy-19 family.</text>
</comment>
<feature type="transmembrane region" description="Helical" evidence="8">
    <location>
        <begin position="230"/>
        <end position="252"/>
    </location>
</feature>
<feature type="transmembrane region" description="Helical" evidence="8">
    <location>
        <begin position="183"/>
        <end position="201"/>
    </location>
</feature>
<evidence type="ECO:0000256" key="3">
    <source>
        <dbReference type="ARBA" id="ARBA00022676"/>
    </source>
</evidence>
<name>R7UTY7_CAPTE</name>
<dbReference type="Proteomes" id="UP000014760">
    <property type="component" value="Unassembled WGS sequence"/>
</dbReference>
<evidence type="ECO:0000256" key="1">
    <source>
        <dbReference type="ARBA" id="ARBA00004141"/>
    </source>
</evidence>
<dbReference type="GO" id="GO:0000030">
    <property type="term" value="F:mannosyltransferase activity"/>
    <property type="evidence" value="ECO:0007669"/>
    <property type="project" value="InterPro"/>
</dbReference>
<dbReference type="PANTHER" id="PTHR31488:SF3">
    <property type="entry name" value="C-MANNOSYLTRANSFERASE DPY19L3"/>
    <property type="match status" value="1"/>
</dbReference>